<keyword evidence="4" id="KW-1185">Reference proteome</keyword>
<dbReference type="SMART" id="SM01173">
    <property type="entry name" value="DUF4187"/>
    <property type="match status" value="1"/>
</dbReference>
<dbReference type="PANTHER" id="PTHR21032">
    <property type="entry name" value="G PATCH DOMAIN-CONTAINING PROTEIN 11"/>
    <property type="match status" value="1"/>
</dbReference>
<feature type="region of interest" description="Disordered" evidence="1">
    <location>
        <begin position="100"/>
        <end position="135"/>
    </location>
</feature>
<feature type="region of interest" description="Disordered" evidence="1">
    <location>
        <begin position="186"/>
        <end position="225"/>
    </location>
</feature>
<protein>
    <recommendedName>
        <fullName evidence="2">G-patch domain-containing protein</fullName>
    </recommendedName>
</protein>
<dbReference type="OrthoDB" id="786951at2759"/>
<reference evidence="3" key="1">
    <citation type="submission" date="2020-01" db="EMBL/GenBank/DDBJ databases">
        <title>Genome Sequencing of Three Apophysomyces-Like Fungal Strains Confirms a Novel Fungal Genus in the Mucoromycota with divergent Burkholderia-like Endosymbiotic Bacteria.</title>
        <authorList>
            <person name="Stajich J.E."/>
            <person name="Macias A.M."/>
            <person name="Carter-House D."/>
            <person name="Lovett B."/>
            <person name="Kasson L.R."/>
            <person name="Berry K."/>
            <person name="Grigoriev I."/>
            <person name="Chang Y."/>
            <person name="Spatafora J."/>
            <person name="Kasson M.T."/>
        </authorList>
    </citation>
    <scope>NUCLEOTIDE SEQUENCE</scope>
    <source>
        <strain evidence="3">NRRL A-21654</strain>
    </source>
</reference>
<feature type="region of interest" description="Disordered" evidence="1">
    <location>
        <begin position="19"/>
        <end position="73"/>
    </location>
</feature>
<evidence type="ECO:0000313" key="3">
    <source>
        <dbReference type="EMBL" id="KAF7721986.1"/>
    </source>
</evidence>
<dbReference type="GO" id="GO:0003676">
    <property type="term" value="F:nucleic acid binding"/>
    <property type="evidence" value="ECO:0007669"/>
    <property type="project" value="InterPro"/>
</dbReference>
<evidence type="ECO:0000313" key="4">
    <source>
        <dbReference type="Proteomes" id="UP000605846"/>
    </source>
</evidence>
<sequence>MSDSDEDYMSSKFLEEAQVYEKSKQSMTYTERRRKQLQEQAIKGYNKPRKELEREAREEGLRRQMEESNKGMKMLQKMGFKKGMTLGKDSKSGLQEPIAVQMKNDRGGLGMQAVLKRAREEREKEELEARKKAEVDPDSFREVMAVRAKQAALSRRIVAAAHLCQKLDQAKNIEANILWALIPEPEEEEKEEKVGLDAEDQIQYEKKEVTEDEEEKSPPPEEVLELKALPLDDQLGRVVSYLRSQHNYCFWCGAQYDDENDLAENCPGPEEDDH</sequence>
<gene>
    <name evidence="3" type="ORF">EC973_003868</name>
</gene>
<dbReference type="SMART" id="SM00443">
    <property type="entry name" value="G_patch"/>
    <property type="match status" value="1"/>
</dbReference>
<feature type="compositionally biased region" description="Basic and acidic residues" evidence="1">
    <location>
        <begin position="117"/>
        <end position="135"/>
    </location>
</feature>
<feature type="domain" description="G-patch" evidence="2">
    <location>
        <begin position="67"/>
        <end position="114"/>
    </location>
</feature>
<organism evidence="3 4">
    <name type="scientific">Apophysomyces ossiformis</name>
    <dbReference type="NCBI Taxonomy" id="679940"/>
    <lineage>
        <taxon>Eukaryota</taxon>
        <taxon>Fungi</taxon>
        <taxon>Fungi incertae sedis</taxon>
        <taxon>Mucoromycota</taxon>
        <taxon>Mucoromycotina</taxon>
        <taxon>Mucoromycetes</taxon>
        <taxon>Mucorales</taxon>
        <taxon>Mucorineae</taxon>
        <taxon>Mucoraceae</taxon>
        <taxon>Apophysomyces</taxon>
    </lineage>
</organism>
<dbReference type="PROSITE" id="PS50174">
    <property type="entry name" value="G_PATCH"/>
    <property type="match status" value="1"/>
</dbReference>
<feature type="compositionally biased region" description="Basic and acidic residues" evidence="1">
    <location>
        <begin position="48"/>
        <end position="70"/>
    </location>
</feature>
<dbReference type="InterPro" id="IPR025239">
    <property type="entry name" value="DUF4187"/>
</dbReference>
<evidence type="ECO:0000256" key="1">
    <source>
        <dbReference type="SAM" id="MobiDB-lite"/>
    </source>
</evidence>
<dbReference type="EMBL" id="JABAYA010000220">
    <property type="protein sequence ID" value="KAF7721986.1"/>
    <property type="molecule type" value="Genomic_DNA"/>
</dbReference>
<dbReference type="InterPro" id="IPR000467">
    <property type="entry name" value="G_patch_dom"/>
</dbReference>
<dbReference type="AlphaFoldDB" id="A0A8H7BM08"/>
<dbReference type="Pfam" id="PF13821">
    <property type="entry name" value="DUF4187"/>
    <property type="match status" value="1"/>
</dbReference>
<dbReference type="GO" id="GO:0000776">
    <property type="term" value="C:kinetochore"/>
    <property type="evidence" value="ECO:0007669"/>
    <property type="project" value="TreeGrafter"/>
</dbReference>
<dbReference type="Proteomes" id="UP000605846">
    <property type="component" value="Unassembled WGS sequence"/>
</dbReference>
<dbReference type="InterPro" id="IPR039249">
    <property type="entry name" value="GPATCH11"/>
</dbReference>
<comment type="caution">
    <text evidence="3">The sequence shown here is derived from an EMBL/GenBank/DDBJ whole genome shotgun (WGS) entry which is preliminary data.</text>
</comment>
<accession>A0A8H7BM08</accession>
<name>A0A8H7BM08_9FUNG</name>
<proteinExistence type="predicted"/>
<evidence type="ECO:0000259" key="2">
    <source>
        <dbReference type="PROSITE" id="PS50174"/>
    </source>
</evidence>
<dbReference type="Pfam" id="PF01585">
    <property type="entry name" value="G-patch"/>
    <property type="match status" value="1"/>
</dbReference>
<dbReference type="PANTHER" id="PTHR21032:SF0">
    <property type="entry name" value="G PATCH DOMAIN-CONTAINING PROTEIN 11"/>
    <property type="match status" value="1"/>
</dbReference>